<gene>
    <name evidence="2" type="ORF">NPIL_593371</name>
</gene>
<dbReference type="Proteomes" id="UP000887013">
    <property type="component" value="Unassembled WGS sequence"/>
</dbReference>
<evidence type="ECO:0000313" key="3">
    <source>
        <dbReference type="Proteomes" id="UP000887013"/>
    </source>
</evidence>
<protein>
    <submittedName>
        <fullName evidence="2">Uncharacterized protein</fullName>
    </submittedName>
</protein>
<evidence type="ECO:0000256" key="1">
    <source>
        <dbReference type="SAM" id="MobiDB-lite"/>
    </source>
</evidence>
<sequence length="102" mass="11190">MINAQSSWSNRPESAMEANDVETINVDQGATLPASPAKEKDRAKDRDSEGFISPPKHLPRKAPKANPLSQIKDIPTIDSNPDVDVNTLDPEHVKVKKKSPHT</sequence>
<organism evidence="2 3">
    <name type="scientific">Nephila pilipes</name>
    <name type="common">Giant wood spider</name>
    <name type="synonym">Nephila maculata</name>
    <dbReference type="NCBI Taxonomy" id="299642"/>
    <lineage>
        <taxon>Eukaryota</taxon>
        <taxon>Metazoa</taxon>
        <taxon>Ecdysozoa</taxon>
        <taxon>Arthropoda</taxon>
        <taxon>Chelicerata</taxon>
        <taxon>Arachnida</taxon>
        <taxon>Araneae</taxon>
        <taxon>Araneomorphae</taxon>
        <taxon>Entelegynae</taxon>
        <taxon>Araneoidea</taxon>
        <taxon>Nephilidae</taxon>
        <taxon>Nephila</taxon>
    </lineage>
</organism>
<comment type="caution">
    <text evidence="2">The sequence shown here is derived from an EMBL/GenBank/DDBJ whole genome shotgun (WGS) entry which is preliminary data.</text>
</comment>
<evidence type="ECO:0000313" key="2">
    <source>
        <dbReference type="EMBL" id="GFU50221.1"/>
    </source>
</evidence>
<feature type="compositionally biased region" description="Polar residues" evidence="1">
    <location>
        <begin position="1"/>
        <end position="12"/>
    </location>
</feature>
<dbReference type="OrthoDB" id="6463685at2759"/>
<feature type="compositionally biased region" description="Basic and acidic residues" evidence="1">
    <location>
        <begin position="37"/>
        <end position="49"/>
    </location>
</feature>
<name>A0A8X6ULW7_NEPPI</name>
<reference evidence="2" key="1">
    <citation type="submission" date="2020-08" db="EMBL/GenBank/DDBJ databases">
        <title>Multicomponent nature underlies the extraordinary mechanical properties of spider dragline silk.</title>
        <authorList>
            <person name="Kono N."/>
            <person name="Nakamura H."/>
            <person name="Mori M."/>
            <person name="Yoshida Y."/>
            <person name="Ohtoshi R."/>
            <person name="Malay A.D."/>
            <person name="Moran D.A.P."/>
            <person name="Tomita M."/>
            <person name="Numata K."/>
            <person name="Arakawa K."/>
        </authorList>
    </citation>
    <scope>NUCLEOTIDE SEQUENCE</scope>
</reference>
<proteinExistence type="predicted"/>
<keyword evidence="3" id="KW-1185">Reference proteome</keyword>
<dbReference type="AlphaFoldDB" id="A0A8X6ULW7"/>
<feature type="region of interest" description="Disordered" evidence="1">
    <location>
        <begin position="1"/>
        <end position="102"/>
    </location>
</feature>
<accession>A0A8X6ULW7</accession>
<dbReference type="EMBL" id="BMAW01037856">
    <property type="protein sequence ID" value="GFU50221.1"/>
    <property type="molecule type" value="Genomic_DNA"/>
</dbReference>